<dbReference type="AlphaFoldDB" id="A0A2M6YV54"/>
<protein>
    <submittedName>
        <fullName evidence="1">Uncharacterized protein</fullName>
    </submittedName>
</protein>
<dbReference type="Gene3D" id="1.10.1270.10">
    <property type="entry name" value="TrpR-like"/>
    <property type="match status" value="1"/>
</dbReference>
<proteinExistence type="predicted"/>
<evidence type="ECO:0000313" key="2">
    <source>
        <dbReference type="Proteomes" id="UP000230184"/>
    </source>
</evidence>
<comment type="caution">
    <text evidence="1">The sequence shown here is derived from an EMBL/GenBank/DDBJ whole genome shotgun (WGS) entry which is preliminary data.</text>
</comment>
<organism evidence="1 2">
    <name type="scientific">Candidatus Roizmanbacteria bacterium CG07_land_8_20_14_0_80_34_15</name>
    <dbReference type="NCBI Taxonomy" id="1974849"/>
    <lineage>
        <taxon>Bacteria</taxon>
        <taxon>Candidatus Roizmaniibacteriota</taxon>
    </lineage>
</organism>
<sequence length="147" mass="17534">MVNLTKKYVDEKKLVKINQLMFEILNKADDREDFFEIIKDIISPPEQLMVAKRVATIYLLLKGVDHYTIAKYLKSSRATVAKFSLLFYERESKLIKVIKDLLKNENISHFFEDLFADIFIQPGLKIGHYQMHWDHKRRQQERKMIDA</sequence>
<dbReference type="SUPFAM" id="SSF48295">
    <property type="entry name" value="TrpR-like"/>
    <property type="match status" value="1"/>
</dbReference>
<name>A0A2M6YV54_9BACT</name>
<dbReference type="Proteomes" id="UP000230184">
    <property type="component" value="Unassembled WGS sequence"/>
</dbReference>
<evidence type="ECO:0000313" key="1">
    <source>
        <dbReference type="EMBL" id="PIU37292.1"/>
    </source>
</evidence>
<dbReference type="InterPro" id="IPR038116">
    <property type="entry name" value="TrpR-like_sf"/>
</dbReference>
<dbReference type="GO" id="GO:0043565">
    <property type="term" value="F:sequence-specific DNA binding"/>
    <property type="evidence" value="ECO:0007669"/>
    <property type="project" value="InterPro"/>
</dbReference>
<accession>A0A2M6YV54</accession>
<dbReference type="EMBL" id="PEWY01000048">
    <property type="protein sequence ID" value="PIU37292.1"/>
    <property type="molecule type" value="Genomic_DNA"/>
</dbReference>
<gene>
    <name evidence="1" type="ORF">COT02_01605</name>
</gene>
<reference evidence="2" key="1">
    <citation type="submission" date="2017-09" db="EMBL/GenBank/DDBJ databases">
        <title>Depth-based differentiation of microbial function through sediment-hosted aquifers and enrichment of novel symbionts in the deep terrestrial subsurface.</title>
        <authorList>
            <person name="Probst A.J."/>
            <person name="Ladd B."/>
            <person name="Jarett J.K."/>
            <person name="Geller-Mcgrath D.E."/>
            <person name="Sieber C.M.K."/>
            <person name="Emerson J.B."/>
            <person name="Anantharaman K."/>
            <person name="Thomas B.C."/>
            <person name="Malmstrom R."/>
            <person name="Stieglmeier M."/>
            <person name="Klingl A."/>
            <person name="Woyke T."/>
            <person name="Ryan C.M."/>
            <person name="Banfield J.F."/>
        </authorList>
    </citation>
    <scope>NUCLEOTIDE SEQUENCE [LARGE SCALE GENOMIC DNA]</scope>
</reference>
<dbReference type="InterPro" id="IPR010921">
    <property type="entry name" value="Trp_repressor/repl_initiator"/>
</dbReference>